<protein>
    <submittedName>
        <fullName evidence="1">Uncharacterized protein</fullName>
    </submittedName>
</protein>
<accession>A0A7J7MTE8</accession>
<dbReference type="OrthoDB" id="1433466at2759"/>
<keyword evidence="2" id="KW-1185">Reference proteome</keyword>
<sequence length="59" mass="7273">MSYHLNDRYSVRKHLLIKLEIFKNRWKKAVREDQCWIDPFQQRADQSITLVGNKVYKHK</sequence>
<gene>
    <name evidence="1" type="ORF">GIB67_014979</name>
</gene>
<reference evidence="1 2" key="1">
    <citation type="journal article" date="2020" name="IScience">
        <title>Genome Sequencing of the Endangered Kingdonia uniflora (Circaeasteraceae, Ranunculales) Reveals Potential Mechanisms of Evolutionary Specialization.</title>
        <authorList>
            <person name="Sun Y."/>
            <person name="Deng T."/>
            <person name="Zhang A."/>
            <person name="Moore M.J."/>
            <person name="Landis J.B."/>
            <person name="Lin N."/>
            <person name="Zhang H."/>
            <person name="Zhang X."/>
            <person name="Huang J."/>
            <person name="Zhang X."/>
            <person name="Sun H."/>
            <person name="Wang H."/>
        </authorList>
    </citation>
    <scope>NUCLEOTIDE SEQUENCE [LARGE SCALE GENOMIC DNA]</scope>
    <source>
        <strain evidence="1">TB1705</strain>
        <tissue evidence="1">Leaf</tissue>
    </source>
</reference>
<evidence type="ECO:0000313" key="2">
    <source>
        <dbReference type="Proteomes" id="UP000541444"/>
    </source>
</evidence>
<organism evidence="1 2">
    <name type="scientific">Kingdonia uniflora</name>
    <dbReference type="NCBI Taxonomy" id="39325"/>
    <lineage>
        <taxon>Eukaryota</taxon>
        <taxon>Viridiplantae</taxon>
        <taxon>Streptophyta</taxon>
        <taxon>Embryophyta</taxon>
        <taxon>Tracheophyta</taxon>
        <taxon>Spermatophyta</taxon>
        <taxon>Magnoliopsida</taxon>
        <taxon>Ranunculales</taxon>
        <taxon>Circaeasteraceae</taxon>
        <taxon>Kingdonia</taxon>
    </lineage>
</organism>
<comment type="caution">
    <text evidence="1">The sequence shown here is derived from an EMBL/GenBank/DDBJ whole genome shotgun (WGS) entry which is preliminary data.</text>
</comment>
<name>A0A7J7MTE8_9MAGN</name>
<proteinExistence type="predicted"/>
<dbReference type="Proteomes" id="UP000541444">
    <property type="component" value="Unassembled WGS sequence"/>
</dbReference>
<evidence type="ECO:0000313" key="1">
    <source>
        <dbReference type="EMBL" id="KAF6158185.1"/>
    </source>
</evidence>
<dbReference type="AlphaFoldDB" id="A0A7J7MTE8"/>
<dbReference type="EMBL" id="JACGCM010001237">
    <property type="protein sequence ID" value="KAF6158185.1"/>
    <property type="molecule type" value="Genomic_DNA"/>
</dbReference>